<sequence length="62" mass="6947">MLLLQKIVLVNQGSTFGETLICANIYTIGRQYRRPKLKSPILQPGPPQLHHVRVPKEAASLL</sequence>
<name>A0A7J6VGS2_THATH</name>
<dbReference type="EMBL" id="JABWDY010032266">
    <property type="protein sequence ID" value="KAF5184299.1"/>
    <property type="molecule type" value="Genomic_DNA"/>
</dbReference>
<reference evidence="1 2" key="1">
    <citation type="submission" date="2020-06" db="EMBL/GenBank/DDBJ databases">
        <title>Transcriptomic and genomic resources for Thalictrum thalictroides and T. hernandezii: Facilitating candidate gene discovery in an emerging model plant lineage.</title>
        <authorList>
            <person name="Arias T."/>
            <person name="Riano-Pachon D.M."/>
            <person name="Di Stilio V.S."/>
        </authorList>
    </citation>
    <scope>NUCLEOTIDE SEQUENCE [LARGE SCALE GENOMIC DNA]</scope>
    <source>
        <strain evidence="2">cv. WT478/WT964</strain>
        <tissue evidence="1">Leaves</tissue>
    </source>
</reference>
<protein>
    <submittedName>
        <fullName evidence="1">Uncharacterized protein</fullName>
    </submittedName>
</protein>
<evidence type="ECO:0000313" key="1">
    <source>
        <dbReference type="EMBL" id="KAF5184299.1"/>
    </source>
</evidence>
<proteinExistence type="predicted"/>
<evidence type="ECO:0000313" key="2">
    <source>
        <dbReference type="Proteomes" id="UP000554482"/>
    </source>
</evidence>
<accession>A0A7J6VGS2</accession>
<keyword evidence="2" id="KW-1185">Reference proteome</keyword>
<organism evidence="1 2">
    <name type="scientific">Thalictrum thalictroides</name>
    <name type="common">Rue-anemone</name>
    <name type="synonym">Anemone thalictroides</name>
    <dbReference type="NCBI Taxonomy" id="46969"/>
    <lineage>
        <taxon>Eukaryota</taxon>
        <taxon>Viridiplantae</taxon>
        <taxon>Streptophyta</taxon>
        <taxon>Embryophyta</taxon>
        <taxon>Tracheophyta</taxon>
        <taxon>Spermatophyta</taxon>
        <taxon>Magnoliopsida</taxon>
        <taxon>Ranunculales</taxon>
        <taxon>Ranunculaceae</taxon>
        <taxon>Thalictroideae</taxon>
        <taxon>Thalictrum</taxon>
    </lineage>
</organism>
<gene>
    <name evidence="1" type="ORF">FRX31_026114</name>
</gene>
<dbReference type="Proteomes" id="UP000554482">
    <property type="component" value="Unassembled WGS sequence"/>
</dbReference>
<dbReference type="AlphaFoldDB" id="A0A7J6VGS2"/>
<comment type="caution">
    <text evidence="1">The sequence shown here is derived from an EMBL/GenBank/DDBJ whole genome shotgun (WGS) entry which is preliminary data.</text>
</comment>